<feature type="domain" description="Penicillin-binding protein dimerisation" evidence="8">
    <location>
        <begin position="60"/>
        <end position="219"/>
    </location>
</feature>
<proteinExistence type="inferred from homology"/>
<accession>A0A2D3DR87</accession>
<dbReference type="EMBL" id="CP063687">
    <property type="protein sequence ID" value="QOY28165.1"/>
    <property type="molecule type" value="Genomic_DNA"/>
</dbReference>
<dbReference type="SUPFAM" id="SSF56601">
    <property type="entry name" value="beta-lactamase/transpeptidase-like"/>
    <property type="match status" value="1"/>
</dbReference>
<dbReference type="InterPro" id="IPR001460">
    <property type="entry name" value="PCN-bd_Tpept"/>
</dbReference>
<dbReference type="GO" id="GO:0008658">
    <property type="term" value="F:penicillin binding"/>
    <property type="evidence" value="ECO:0007669"/>
    <property type="project" value="InterPro"/>
</dbReference>
<dbReference type="STRING" id="1449088.AJ82_13790"/>
<evidence type="ECO:0000256" key="5">
    <source>
        <dbReference type="ARBA" id="ARBA00023136"/>
    </source>
</evidence>
<dbReference type="Gene3D" id="3.40.710.10">
    <property type="entry name" value="DD-peptidase/beta-lactamase superfamily"/>
    <property type="match status" value="1"/>
</dbReference>
<comment type="catalytic activity">
    <reaction evidence="6">
        <text>Preferential cleavage: (Ac)2-L-Lys-D-Ala-|-D-Ala. Also transpeptidation of peptidyl-alanyl moieties that are N-acyl substituents of D-alanine.</text>
        <dbReference type="EC" id="3.4.16.4"/>
    </reaction>
</comment>
<feature type="domain" description="Penicillin-binding protein transpeptidase" evidence="7">
    <location>
        <begin position="263"/>
        <end position="573"/>
    </location>
</feature>
<dbReference type="GO" id="GO:0005886">
    <property type="term" value="C:plasma membrane"/>
    <property type="evidence" value="ECO:0007669"/>
    <property type="project" value="TreeGrafter"/>
</dbReference>
<dbReference type="InterPro" id="IPR005311">
    <property type="entry name" value="PBP_dimer"/>
</dbReference>
<organism evidence="9 10">
    <name type="scientific">Bacillus velezensis</name>
    <dbReference type="NCBI Taxonomy" id="492670"/>
    <lineage>
        <taxon>Bacteria</taxon>
        <taxon>Bacillati</taxon>
        <taxon>Bacillota</taxon>
        <taxon>Bacilli</taxon>
        <taxon>Bacillales</taxon>
        <taxon>Bacillaceae</taxon>
        <taxon>Bacillus</taxon>
        <taxon>Bacillus amyloliquefaciens group</taxon>
    </lineage>
</organism>
<dbReference type="InterPro" id="IPR050515">
    <property type="entry name" value="Beta-lactam/transpept"/>
</dbReference>
<evidence type="ECO:0000313" key="9">
    <source>
        <dbReference type="EMBL" id="QOY28165.1"/>
    </source>
</evidence>
<dbReference type="GO" id="GO:0071555">
    <property type="term" value="P:cell wall organization"/>
    <property type="evidence" value="ECO:0007669"/>
    <property type="project" value="TreeGrafter"/>
</dbReference>
<dbReference type="Gene3D" id="3.90.1310.10">
    <property type="entry name" value="Penicillin-binding protein 2a (Domain 2)"/>
    <property type="match status" value="1"/>
</dbReference>
<evidence type="ECO:0000313" key="10">
    <source>
        <dbReference type="Proteomes" id="UP000587477"/>
    </source>
</evidence>
<evidence type="ECO:0000256" key="3">
    <source>
        <dbReference type="ARBA" id="ARBA00007171"/>
    </source>
</evidence>
<dbReference type="Proteomes" id="UP000587477">
    <property type="component" value="Chromosome"/>
</dbReference>
<protein>
    <recommendedName>
        <fullName evidence="4">serine-type D-Ala-D-Ala carboxypeptidase</fullName>
        <ecNumber evidence="4">3.4.16.4</ecNumber>
    </recommendedName>
</protein>
<dbReference type="PANTHER" id="PTHR30627">
    <property type="entry name" value="PEPTIDOGLYCAN D,D-TRANSPEPTIDASE"/>
    <property type="match status" value="1"/>
</dbReference>
<comment type="similarity">
    <text evidence="3">Belongs to the transpeptidase family.</text>
</comment>
<gene>
    <name evidence="9" type="primary">pbpI</name>
    <name evidence="9" type="ORF">BACVE_003205</name>
</gene>
<evidence type="ECO:0000259" key="7">
    <source>
        <dbReference type="Pfam" id="PF00905"/>
    </source>
</evidence>
<dbReference type="InterPro" id="IPR036138">
    <property type="entry name" value="PBP_dimer_sf"/>
</dbReference>
<accession>A0A1D9PLP9</accession>
<reference evidence="10" key="1">
    <citation type="submission" date="2020-10" db="EMBL/GenBank/DDBJ databases">
        <title>Complete genome sequence of Bacillus velezensis NST6.</title>
        <authorList>
            <person name="Choi J."/>
        </authorList>
    </citation>
    <scope>NUCLEOTIDE SEQUENCE [LARGE SCALE GENOMIC DNA]</scope>
    <source>
        <strain evidence="10">NST6</strain>
    </source>
</reference>
<evidence type="ECO:0000259" key="8">
    <source>
        <dbReference type="Pfam" id="PF03717"/>
    </source>
</evidence>
<comment type="subcellular location">
    <subcellularLocation>
        <location evidence="1">Membrane</location>
    </subcellularLocation>
</comment>
<evidence type="ECO:0000256" key="6">
    <source>
        <dbReference type="ARBA" id="ARBA00034000"/>
    </source>
</evidence>
<keyword evidence="5" id="KW-0472">Membrane</keyword>
<dbReference type="AlphaFoldDB" id="A0A1D9PLP9"/>
<dbReference type="PANTHER" id="PTHR30627:SF24">
    <property type="entry name" value="PENICILLIN-BINDING PROTEIN 4B"/>
    <property type="match status" value="1"/>
</dbReference>
<dbReference type="RefSeq" id="WP_029973382.1">
    <property type="nucleotide sequence ID" value="NZ_AP024501.1"/>
</dbReference>
<dbReference type="GO" id="GO:0009252">
    <property type="term" value="P:peptidoglycan biosynthetic process"/>
    <property type="evidence" value="ECO:0007669"/>
    <property type="project" value="UniProtKB-UniPathway"/>
</dbReference>
<dbReference type="GO" id="GO:0009002">
    <property type="term" value="F:serine-type D-Ala-D-Ala carboxypeptidase activity"/>
    <property type="evidence" value="ECO:0007669"/>
    <property type="project" value="UniProtKB-EC"/>
</dbReference>
<dbReference type="UniPathway" id="UPA00219"/>
<dbReference type="GO" id="GO:0071972">
    <property type="term" value="F:peptidoglycan L,D-transpeptidase activity"/>
    <property type="evidence" value="ECO:0007669"/>
    <property type="project" value="TreeGrafter"/>
</dbReference>
<evidence type="ECO:0000256" key="4">
    <source>
        <dbReference type="ARBA" id="ARBA00012448"/>
    </source>
</evidence>
<name>A0A1D9PLP9_BACVE</name>
<evidence type="ECO:0000256" key="1">
    <source>
        <dbReference type="ARBA" id="ARBA00004370"/>
    </source>
</evidence>
<dbReference type="Pfam" id="PF03717">
    <property type="entry name" value="PBP_dimer"/>
    <property type="match status" value="1"/>
</dbReference>
<sequence length="584" mass="65549">MIVSKRLKTAVICFLLVFFFLLARLAEIQLFFTESFSKSNINLIQESVKQRTEEVLISDGRGSFLDRNGKELTGKKQPAVILFPFLVTQDWPVDRVSDILGMKQRELRQLLTEAKKPVILNSRKIKHLTKQSVSNINSLKYPGIYGVYMKDSKETNIAAHLLGATNQDPELLKKKYPGRKELPITAKIGTSGMERTFDEFLLADQDTKLLYHVDGRGNPLFGMDVKYTAEANAFYPLQVKTSIDRNIQKAMEDVLKDRGLKKGGAVLLDIEKSSVLGMVSKPDADMSKQQTLQNYMLTPIYPGSVFKTVIAAAAIEQNEVKPGTSFNCNLNLYGEPGDDKGTLSFGESFAQSCNYTFTSLAEKLIKKDDSVIENMAEKLGLTQRAGWEGKLYREDGFRQLYNEKSGVIWGDDKDKTVKKAVAQTAIGQKNVKVTPLEVANMMAAIARGGEKKQVKIADKIEYKNKTTMASFKDQPLKGENIDKYTAQQLQKILREVVTSPKGTGRRFQDLPYEIAGKSGTAQTGMFTKEKQTLYHKWFAGYFPADKPKYALVVLHMDTPGDKALTNTVFYDIVKKVHENEINQT</sequence>
<dbReference type="Pfam" id="PF00905">
    <property type="entry name" value="Transpeptidase"/>
    <property type="match status" value="1"/>
</dbReference>
<evidence type="ECO:0000256" key="2">
    <source>
        <dbReference type="ARBA" id="ARBA00004752"/>
    </source>
</evidence>
<comment type="pathway">
    <text evidence="2">Cell wall biogenesis; peptidoglycan biosynthesis.</text>
</comment>
<dbReference type="SUPFAM" id="SSF56519">
    <property type="entry name" value="Penicillin binding protein dimerisation domain"/>
    <property type="match status" value="1"/>
</dbReference>
<dbReference type="InterPro" id="IPR012338">
    <property type="entry name" value="Beta-lactam/transpept-like"/>
</dbReference>
<dbReference type="EC" id="3.4.16.4" evidence="4"/>